<feature type="compositionally biased region" description="Basic and acidic residues" evidence="1">
    <location>
        <begin position="213"/>
        <end position="226"/>
    </location>
</feature>
<evidence type="ECO:0000313" key="4">
    <source>
        <dbReference type="Proteomes" id="UP000193240"/>
    </source>
</evidence>
<protein>
    <submittedName>
        <fullName evidence="3">Uncharacterized protein</fullName>
    </submittedName>
</protein>
<dbReference type="InParanoid" id="A0A1Y2LIF3"/>
<keyword evidence="2" id="KW-0812">Transmembrane</keyword>
<organism evidence="3 4">
    <name type="scientific">Epicoccum nigrum</name>
    <name type="common">Soil fungus</name>
    <name type="synonym">Epicoccum purpurascens</name>
    <dbReference type="NCBI Taxonomy" id="105696"/>
    <lineage>
        <taxon>Eukaryota</taxon>
        <taxon>Fungi</taxon>
        <taxon>Dikarya</taxon>
        <taxon>Ascomycota</taxon>
        <taxon>Pezizomycotina</taxon>
        <taxon>Dothideomycetes</taxon>
        <taxon>Pleosporomycetidae</taxon>
        <taxon>Pleosporales</taxon>
        <taxon>Pleosporineae</taxon>
        <taxon>Didymellaceae</taxon>
        <taxon>Epicoccum</taxon>
    </lineage>
</organism>
<dbReference type="OMA" id="QDETLHM"/>
<proteinExistence type="predicted"/>
<keyword evidence="2" id="KW-1133">Transmembrane helix</keyword>
<name>A0A1Y2LIF3_EPING</name>
<dbReference type="Proteomes" id="UP000193240">
    <property type="component" value="Unassembled WGS sequence"/>
</dbReference>
<feature type="transmembrane region" description="Helical" evidence="2">
    <location>
        <begin position="52"/>
        <end position="76"/>
    </location>
</feature>
<feature type="region of interest" description="Disordered" evidence="1">
    <location>
        <begin position="162"/>
        <end position="243"/>
    </location>
</feature>
<keyword evidence="4" id="KW-1185">Reference proteome</keyword>
<keyword evidence="2" id="KW-0472">Membrane</keyword>
<evidence type="ECO:0000313" key="3">
    <source>
        <dbReference type="EMBL" id="OSS43686.1"/>
    </source>
</evidence>
<feature type="compositionally biased region" description="Basic and acidic residues" evidence="1">
    <location>
        <begin position="182"/>
        <end position="206"/>
    </location>
</feature>
<reference evidence="3 4" key="1">
    <citation type="journal article" date="2017" name="Genome Announc.">
        <title>Genome sequence of the saprophytic ascomycete Epicoccum nigrum ICMP 19927 strain isolated from New Zealand.</title>
        <authorList>
            <person name="Fokin M."/>
            <person name="Fleetwood D."/>
            <person name="Weir B.S."/>
            <person name="Villas-Boas S.G."/>
        </authorList>
    </citation>
    <scope>NUCLEOTIDE SEQUENCE [LARGE SCALE GENOMIC DNA]</scope>
    <source>
        <strain evidence="3 4">ICMP 19927</strain>
    </source>
</reference>
<feature type="compositionally biased region" description="Polar residues" evidence="1">
    <location>
        <begin position="164"/>
        <end position="173"/>
    </location>
</feature>
<dbReference type="EMBL" id="KZ107862">
    <property type="protein sequence ID" value="OSS43686.1"/>
    <property type="molecule type" value="Genomic_DNA"/>
</dbReference>
<evidence type="ECO:0000256" key="2">
    <source>
        <dbReference type="SAM" id="Phobius"/>
    </source>
</evidence>
<feature type="transmembrane region" description="Helical" evidence="2">
    <location>
        <begin position="83"/>
        <end position="104"/>
    </location>
</feature>
<sequence length="270" mass="28989">MSAIVKTARNLAVIAGNRVGDTTNRVFPPKQRERALENVRTFSVGNPKLASFLAAQTALAGLPVLLFLAFAIATLFASLVTCVLLGIFAAFVFTFFVTGFALLFMVPVVVIGSCTASTFFFWGLVGYLILQRINGGETPVQPGTRVGDTLNKLTSGRLREQLDQADSNSQQESMALAPSQDETLHMDRGCRSDGTHRGSTHRRDDGQSNGLGHGREGREAGHEDGRGAGSPPQIAQATPQHSSEVYLTTYDPAFAKVADWKKEFQGGITA</sequence>
<accession>A0A1Y2LIF3</accession>
<dbReference type="AlphaFoldDB" id="A0A1Y2LIF3"/>
<feature type="compositionally biased region" description="Polar residues" evidence="1">
    <location>
        <begin position="233"/>
        <end position="243"/>
    </location>
</feature>
<evidence type="ECO:0000256" key="1">
    <source>
        <dbReference type="SAM" id="MobiDB-lite"/>
    </source>
</evidence>
<dbReference type="Pfam" id="PF16015">
    <property type="entry name" value="Promethin"/>
    <property type="match status" value="1"/>
</dbReference>
<feature type="transmembrane region" description="Helical" evidence="2">
    <location>
        <begin position="110"/>
        <end position="130"/>
    </location>
</feature>
<gene>
    <name evidence="3" type="ORF">B5807_11518</name>
</gene>